<proteinExistence type="predicted"/>
<dbReference type="Proteomes" id="UP001302602">
    <property type="component" value="Unassembled WGS sequence"/>
</dbReference>
<organism evidence="2 3">
    <name type="scientific">Parathielavia appendiculata</name>
    <dbReference type="NCBI Taxonomy" id="2587402"/>
    <lineage>
        <taxon>Eukaryota</taxon>
        <taxon>Fungi</taxon>
        <taxon>Dikarya</taxon>
        <taxon>Ascomycota</taxon>
        <taxon>Pezizomycotina</taxon>
        <taxon>Sordariomycetes</taxon>
        <taxon>Sordariomycetidae</taxon>
        <taxon>Sordariales</taxon>
        <taxon>Chaetomiaceae</taxon>
        <taxon>Parathielavia</taxon>
    </lineage>
</organism>
<feature type="compositionally biased region" description="Low complexity" evidence="1">
    <location>
        <begin position="1"/>
        <end position="11"/>
    </location>
</feature>
<protein>
    <submittedName>
        <fullName evidence="2">Uncharacterized protein</fullName>
    </submittedName>
</protein>
<keyword evidence="3" id="KW-1185">Reference proteome</keyword>
<gene>
    <name evidence="2" type="ORF">N657DRAFT_361274</name>
</gene>
<dbReference type="EMBL" id="MU853226">
    <property type="protein sequence ID" value="KAK4125260.1"/>
    <property type="molecule type" value="Genomic_DNA"/>
</dbReference>
<comment type="caution">
    <text evidence="2">The sequence shown here is derived from an EMBL/GenBank/DDBJ whole genome shotgun (WGS) entry which is preliminary data.</text>
</comment>
<evidence type="ECO:0000313" key="3">
    <source>
        <dbReference type="Proteomes" id="UP001302602"/>
    </source>
</evidence>
<evidence type="ECO:0000256" key="1">
    <source>
        <dbReference type="SAM" id="MobiDB-lite"/>
    </source>
</evidence>
<feature type="region of interest" description="Disordered" evidence="1">
    <location>
        <begin position="1"/>
        <end position="27"/>
    </location>
</feature>
<accession>A0AAN6U3F3</accession>
<dbReference type="RefSeq" id="XP_062649031.1">
    <property type="nucleotide sequence ID" value="XM_062786980.1"/>
</dbReference>
<dbReference type="AlphaFoldDB" id="A0AAN6U3F3"/>
<sequence length="155" mass="17802">MHYRPGFQPSPRGRRRSSRGRNQDGCRGRMHLGIELTAWQSPVPQRYSGDCGRYRELASISKRHLSRSTELTQRPGQRMADRDWRTPFIACMCSPNLDLRHQQTDPDYLGDGRHEIVGQQHHHAWDTTWACMSRLPALAANLYTATLSSSCFALH</sequence>
<dbReference type="GeneID" id="87823750"/>
<reference evidence="2" key="2">
    <citation type="submission" date="2023-05" db="EMBL/GenBank/DDBJ databases">
        <authorList>
            <consortium name="Lawrence Berkeley National Laboratory"/>
            <person name="Steindorff A."/>
            <person name="Hensen N."/>
            <person name="Bonometti L."/>
            <person name="Westerberg I."/>
            <person name="Brannstrom I.O."/>
            <person name="Guillou S."/>
            <person name="Cros-Aarteil S."/>
            <person name="Calhoun S."/>
            <person name="Haridas S."/>
            <person name="Kuo A."/>
            <person name="Mondo S."/>
            <person name="Pangilinan J."/>
            <person name="Riley R."/>
            <person name="Labutti K."/>
            <person name="Andreopoulos B."/>
            <person name="Lipzen A."/>
            <person name="Chen C."/>
            <person name="Yanf M."/>
            <person name="Daum C."/>
            <person name="Ng V."/>
            <person name="Clum A."/>
            <person name="Ohm R."/>
            <person name="Martin F."/>
            <person name="Silar P."/>
            <person name="Natvig D."/>
            <person name="Lalanne C."/>
            <person name="Gautier V."/>
            <person name="Ament-Velasquez S.L."/>
            <person name="Kruys A."/>
            <person name="Hutchinson M.I."/>
            <person name="Powell A.J."/>
            <person name="Barry K."/>
            <person name="Miller A.N."/>
            <person name="Grigoriev I.V."/>
            <person name="Debuchy R."/>
            <person name="Gladieux P."/>
            <person name="Thoren M.H."/>
            <person name="Johannesson H."/>
        </authorList>
    </citation>
    <scope>NUCLEOTIDE SEQUENCE</scope>
    <source>
        <strain evidence="2">CBS 731.68</strain>
    </source>
</reference>
<name>A0AAN6U3F3_9PEZI</name>
<reference evidence="2" key="1">
    <citation type="journal article" date="2023" name="Mol. Phylogenet. Evol.">
        <title>Genome-scale phylogeny and comparative genomics of the fungal order Sordariales.</title>
        <authorList>
            <person name="Hensen N."/>
            <person name="Bonometti L."/>
            <person name="Westerberg I."/>
            <person name="Brannstrom I.O."/>
            <person name="Guillou S."/>
            <person name="Cros-Aarteil S."/>
            <person name="Calhoun S."/>
            <person name="Haridas S."/>
            <person name="Kuo A."/>
            <person name="Mondo S."/>
            <person name="Pangilinan J."/>
            <person name="Riley R."/>
            <person name="LaButti K."/>
            <person name="Andreopoulos B."/>
            <person name="Lipzen A."/>
            <person name="Chen C."/>
            <person name="Yan M."/>
            <person name="Daum C."/>
            <person name="Ng V."/>
            <person name="Clum A."/>
            <person name="Steindorff A."/>
            <person name="Ohm R.A."/>
            <person name="Martin F."/>
            <person name="Silar P."/>
            <person name="Natvig D.O."/>
            <person name="Lalanne C."/>
            <person name="Gautier V."/>
            <person name="Ament-Velasquez S.L."/>
            <person name="Kruys A."/>
            <person name="Hutchinson M.I."/>
            <person name="Powell A.J."/>
            <person name="Barry K."/>
            <person name="Miller A.N."/>
            <person name="Grigoriev I.V."/>
            <person name="Debuchy R."/>
            <person name="Gladieux P."/>
            <person name="Hiltunen Thoren M."/>
            <person name="Johannesson H."/>
        </authorList>
    </citation>
    <scope>NUCLEOTIDE SEQUENCE</scope>
    <source>
        <strain evidence="2">CBS 731.68</strain>
    </source>
</reference>
<evidence type="ECO:0000313" key="2">
    <source>
        <dbReference type="EMBL" id="KAK4125260.1"/>
    </source>
</evidence>